<dbReference type="SUPFAM" id="SSF51316">
    <property type="entry name" value="Mss4-like"/>
    <property type="match status" value="2"/>
</dbReference>
<dbReference type="EMBL" id="JAATWM020000002">
    <property type="protein sequence ID" value="KAF9881484.1"/>
    <property type="molecule type" value="Genomic_DNA"/>
</dbReference>
<evidence type="ECO:0000256" key="3">
    <source>
        <dbReference type="ARBA" id="ARBA00022833"/>
    </source>
</evidence>
<comment type="caution">
    <text evidence="5">The sequence shown here is derived from an EMBL/GenBank/DDBJ whole genome shotgun (WGS) entry which is preliminary data.</text>
</comment>
<dbReference type="OrthoDB" id="2993351at2759"/>
<evidence type="ECO:0000259" key="4">
    <source>
        <dbReference type="PROSITE" id="PS51891"/>
    </source>
</evidence>
<dbReference type="Gene3D" id="2.170.150.70">
    <property type="match status" value="2"/>
</dbReference>
<evidence type="ECO:0000313" key="5">
    <source>
        <dbReference type="EMBL" id="KAF9881484.1"/>
    </source>
</evidence>
<name>A0A9P6IFI0_9PEZI</name>
<dbReference type="GO" id="GO:0046872">
    <property type="term" value="F:metal ion binding"/>
    <property type="evidence" value="ECO:0007669"/>
    <property type="project" value="UniProtKB-KW"/>
</dbReference>
<dbReference type="InterPro" id="IPR052355">
    <property type="entry name" value="CENP-V-like"/>
</dbReference>
<reference evidence="5" key="1">
    <citation type="submission" date="2020-03" db="EMBL/GenBank/DDBJ databases">
        <authorList>
            <person name="He L."/>
        </authorList>
    </citation>
    <scope>NUCLEOTIDE SEQUENCE</scope>
    <source>
        <strain evidence="5">CkLH20</strain>
    </source>
</reference>
<feature type="domain" description="CENP-V/GFA" evidence="4">
    <location>
        <begin position="8"/>
        <end position="140"/>
    </location>
</feature>
<dbReference type="InterPro" id="IPR011057">
    <property type="entry name" value="Mss4-like_sf"/>
</dbReference>
<organism evidence="5 6">
    <name type="scientific">Colletotrichum karsti</name>
    <dbReference type="NCBI Taxonomy" id="1095194"/>
    <lineage>
        <taxon>Eukaryota</taxon>
        <taxon>Fungi</taxon>
        <taxon>Dikarya</taxon>
        <taxon>Ascomycota</taxon>
        <taxon>Pezizomycotina</taxon>
        <taxon>Sordariomycetes</taxon>
        <taxon>Hypocreomycetidae</taxon>
        <taxon>Glomerellales</taxon>
        <taxon>Glomerellaceae</taxon>
        <taxon>Colletotrichum</taxon>
        <taxon>Colletotrichum boninense species complex</taxon>
    </lineage>
</organism>
<dbReference type="Pfam" id="PF04828">
    <property type="entry name" value="GFA"/>
    <property type="match status" value="1"/>
</dbReference>
<reference evidence="5" key="2">
    <citation type="submission" date="2020-11" db="EMBL/GenBank/DDBJ databases">
        <title>Whole genome sequencing of Colletotrichum sp.</title>
        <authorList>
            <person name="Li H."/>
        </authorList>
    </citation>
    <scope>NUCLEOTIDE SEQUENCE</scope>
    <source>
        <strain evidence="5">CkLH20</strain>
    </source>
</reference>
<feature type="domain" description="CENP-V/GFA" evidence="4">
    <location>
        <begin position="167"/>
        <end position="281"/>
    </location>
</feature>
<dbReference type="Proteomes" id="UP000781932">
    <property type="component" value="Unassembled WGS sequence"/>
</dbReference>
<dbReference type="AlphaFoldDB" id="A0A9P6IFI0"/>
<comment type="similarity">
    <text evidence="1">Belongs to the Gfa family.</text>
</comment>
<dbReference type="RefSeq" id="XP_038750945.1">
    <property type="nucleotide sequence ID" value="XM_038883350.1"/>
</dbReference>
<dbReference type="PROSITE" id="PS51891">
    <property type="entry name" value="CENP_V_GFA"/>
    <property type="match status" value="2"/>
</dbReference>
<keyword evidence="6" id="KW-1185">Reference proteome</keyword>
<protein>
    <submittedName>
        <fullName evidence="5">Glutathione-dependent formaldehyde-activating gfa</fullName>
    </submittedName>
</protein>
<dbReference type="PANTHER" id="PTHR28620">
    <property type="entry name" value="CENTROMERE PROTEIN V"/>
    <property type="match status" value="1"/>
</dbReference>
<dbReference type="GeneID" id="62156424"/>
<dbReference type="GO" id="GO:0016846">
    <property type="term" value="F:carbon-sulfur lyase activity"/>
    <property type="evidence" value="ECO:0007669"/>
    <property type="project" value="InterPro"/>
</dbReference>
<evidence type="ECO:0000256" key="2">
    <source>
        <dbReference type="ARBA" id="ARBA00022723"/>
    </source>
</evidence>
<keyword evidence="3" id="KW-0862">Zinc</keyword>
<gene>
    <name evidence="5" type="ORF">CkaCkLH20_00630</name>
</gene>
<accession>A0A9P6IFI0</accession>
<dbReference type="InterPro" id="IPR006913">
    <property type="entry name" value="CENP-V/GFA"/>
</dbReference>
<proteinExistence type="inferred from homology"/>
<keyword evidence="2" id="KW-0479">Metal-binding</keyword>
<sequence>MTEQLSTYRGNCHCGANRFEVQLSRFPSFVICDCELCAKKGYVWIYEVGDKLQITRGCTSETLTSYTSDGAEALQHEFCSNCGTGLFGNHISGVQAQKKGINLRALVSGMPSVFLKGKDVVTLDSSGVEETYPGSLSRIETLSQHQRPGGKFQGTAPEAVDEHPKLYIGSCDCRAVQIALRTKPLAEAEIKEDNCSICVRNGFVGVYPHKFQVTILGKENTQEYQFGRKFNGSPFCKTCGVHCFGNLYGPPQAIIDRLPEAKKDFVRNQLEIQPLNIRVFDDIEWSELDINWSNEGTEGYVLSE</sequence>
<dbReference type="PANTHER" id="PTHR28620:SF1">
    <property type="entry name" value="CENP-V_GFA DOMAIN-CONTAINING PROTEIN"/>
    <property type="match status" value="1"/>
</dbReference>
<evidence type="ECO:0000313" key="6">
    <source>
        <dbReference type="Proteomes" id="UP000781932"/>
    </source>
</evidence>
<evidence type="ECO:0000256" key="1">
    <source>
        <dbReference type="ARBA" id="ARBA00005495"/>
    </source>
</evidence>